<reference evidence="2" key="1">
    <citation type="journal article" date="2022" name="Mol. Ecol. Resour.">
        <title>The genomes of chicory, endive, great burdock and yacon provide insights into Asteraceae palaeo-polyploidization history and plant inulin production.</title>
        <authorList>
            <person name="Fan W."/>
            <person name="Wang S."/>
            <person name="Wang H."/>
            <person name="Wang A."/>
            <person name="Jiang F."/>
            <person name="Liu H."/>
            <person name="Zhao H."/>
            <person name="Xu D."/>
            <person name="Zhang Y."/>
        </authorList>
    </citation>
    <scope>NUCLEOTIDE SEQUENCE [LARGE SCALE GENOMIC DNA]</scope>
    <source>
        <strain evidence="2">cv. Punajuju</strain>
    </source>
</reference>
<accession>A0ACB8YYE7</accession>
<reference evidence="1 2" key="2">
    <citation type="journal article" date="2022" name="Mol. Ecol. Resour.">
        <title>The genomes of chicory, endive, great burdock and yacon provide insights into Asteraceae paleo-polyploidization history and plant inulin production.</title>
        <authorList>
            <person name="Fan W."/>
            <person name="Wang S."/>
            <person name="Wang H."/>
            <person name="Wang A."/>
            <person name="Jiang F."/>
            <person name="Liu H."/>
            <person name="Zhao H."/>
            <person name="Xu D."/>
            <person name="Zhang Y."/>
        </authorList>
    </citation>
    <scope>NUCLEOTIDE SEQUENCE [LARGE SCALE GENOMIC DNA]</scope>
    <source>
        <strain evidence="2">cv. Punajuju</strain>
        <tissue evidence="1">Leaves</tissue>
    </source>
</reference>
<comment type="caution">
    <text evidence="1">The sequence shown here is derived from an EMBL/GenBank/DDBJ whole genome shotgun (WGS) entry which is preliminary data.</text>
</comment>
<proteinExistence type="predicted"/>
<sequence>MGASITVGDANSVLLAATRYFRVSIVTTNIPPVNQICGNCGVKMGEYFCGICKLFDDDTSKQQFHCNDCEICRLHGRQNYYHCHKCGCCRANEKRGSHTCVENLLKHECPGCHEYLFNSSKNITLMYCGHSIHVDCYSVRLRKNRTSCPLCSKLSISRQVGVKIKRGD</sequence>
<dbReference type="EMBL" id="CM042017">
    <property type="protein sequence ID" value="KAI3690241.1"/>
    <property type="molecule type" value="Genomic_DNA"/>
</dbReference>
<protein>
    <submittedName>
        <fullName evidence="1">Uncharacterized protein</fullName>
    </submittedName>
</protein>
<evidence type="ECO:0000313" key="1">
    <source>
        <dbReference type="EMBL" id="KAI3690241.1"/>
    </source>
</evidence>
<evidence type="ECO:0000313" key="2">
    <source>
        <dbReference type="Proteomes" id="UP001055811"/>
    </source>
</evidence>
<keyword evidence="2" id="KW-1185">Reference proteome</keyword>
<name>A0ACB8YYE7_CICIN</name>
<gene>
    <name evidence="1" type="ORF">L2E82_48219</name>
</gene>
<organism evidence="1 2">
    <name type="scientific">Cichorium intybus</name>
    <name type="common">Chicory</name>
    <dbReference type="NCBI Taxonomy" id="13427"/>
    <lineage>
        <taxon>Eukaryota</taxon>
        <taxon>Viridiplantae</taxon>
        <taxon>Streptophyta</taxon>
        <taxon>Embryophyta</taxon>
        <taxon>Tracheophyta</taxon>
        <taxon>Spermatophyta</taxon>
        <taxon>Magnoliopsida</taxon>
        <taxon>eudicotyledons</taxon>
        <taxon>Gunneridae</taxon>
        <taxon>Pentapetalae</taxon>
        <taxon>asterids</taxon>
        <taxon>campanulids</taxon>
        <taxon>Asterales</taxon>
        <taxon>Asteraceae</taxon>
        <taxon>Cichorioideae</taxon>
        <taxon>Cichorieae</taxon>
        <taxon>Cichoriinae</taxon>
        <taxon>Cichorium</taxon>
    </lineage>
</organism>
<dbReference type="Proteomes" id="UP001055811">
    <property type="component" value="Linkage Group LG09"/>
</dbReference>